<feature type="domain" description="HTH araC/xylS-type" evidence="6">
    <location>
        <begin position="172"/>
        <end position="270"/>
    </location>
</feature>
<organism evidence="7 8">
    <name type="scientific">Jiangella anatolica</name>
    <dbReference type="NCBI Taxonomy" id="2670374"/>
    <lineage>
        <taxon>Bacteria</taxon>
        <taxon>Bacillati</taxon>
        <taxon>Actinomycetota</taxon>
        <taxon>Actinomycetes</taxon>
        <taxon>Jiangellales</taxon>
        <taxon>Jiangellaceae</taxon>
        <taxon>Jiangella</taxon>
    </lineage>
</organism>
<evidence type="ECO:0000256" key="2">
    <source>
        <dbReference type="ARBA" id="ARBA00023015"/>
    </source>
</evidence>
<dbReference type="InterPro" id="IPR003313">
    <property type="entry name" value="AraC-bd"/>
</dbReference>
<dbReference type="PANTHER" id="PTHR46796">
    <property type="entry name" value="HTH-TYPE TRANSCRIPTIONAL ACTIVATOR RHAS-RELATED"/>
    <property type="match status" value="1"/>
</dbReference>
<evidence type="ECO:0000259" key="6">
    <source>
        <dbReference type="PROSITE" id="PS01124"/>
    </source>
</evidence>
<dbReference type="PROSITE" id="PS01124">
    <property type="entry name" value="HTH_ARAC_FAMILY_2"/>
    <property type="match status" value="1"/>
</dbReference>
<dbReference type="GO" id="GO:0043565">
    <property type="term" value="F:sequence-specific DNA binding"/>
    <property type="evidence" value="ECO:0007669"/>
    <property type="project" value="InterPro"/>
</dbReference>
<evidence type="ECO:0000256" key="3">
    <source>
        <dbReference type="ARBA" id="ARBA00023125"/>
    </source>
</evidence>
<sequence length="270" mass="30668">MATDTYADYFDFVVTDIDYVIQREPDPDWGVTSMVNSSSYILAYATSGLAHYRFAGREDLLVREGDVLFFPKGMAHSGHADEDRPWSFLSVAFDAVAGAGNLDEQLAVVDHLNRGSFASRLSAHFAELHLAWTQRKPGYLIRCRAITMTILHELIRQQTLPHLDSPHARELITVIELMRANYRQTYAVTDLAHRAGLSPSHFRALFKQFTGLTAKEYQHRIKIAKAKEFMLSGECNVTQAATRVGFADIYYFSRLFKKIDGRNPSELTRR</sequence>
<dbReference type="Gene3D" id="1.10.10.60">
    <property type="entry name" value="Homeodomain-like"/>
    <property type="match status" value="2"/>
</dbReference>
<comment type="caution">
    <text evidence="7">The sequence shown here is derived from an EMBL/GenBank/DDBJ whole genome shotgun (WGS) entry which is preliminary data.</text>
</comment>
<name>A0A2W2BK20_9ACTN</name>
<keyword evidence="4" id="KW-0010">Activator</keyword>
<dbReference type="GO" id="GO:0003700">
    <property type="term" value="F:DNA-binding transcription factor activity"/>
    <property type="evidence" value="ECO:0007669"/>
    <property type="project" value="InterPro"/>
</dbReference>
<accession>A0A2W2BK20</accession>
<dbReference type="SMART" id="SM00342">
    <property type="entry name" value="HTH_ARAC"/>
    <property type="match status" value="1"/>
</dbReference>
<dbReference type="PROSITE" id="PS00041">
    <property type="entry name" value="HTH_ARAC_FAMILY_1"/>
    <property type="match status" value="1"/>
</dbReference>
<dbReference type="Pfam" id="PF12833">
    <property type="entry name" value="HTH_18"/>
    <property type="match status" value="1"/>
</dbReference>
<evidence type="ECO:0000256" key="5">
    <source>
        <dbReference type="ARBA" id="ARBA00023163"/>
    </source>
</evidence>
<gene>
    <name evidence="7" type="ORF">C1I92_04385</name>
</gene>
<dbReference type="InterPro" id="IPR018062">
    <property type="entry name" value="HTH_AraC-typ_CS"/>
</dbReference>
<dbReference type="RefSeq" id="WP_111253450.1">
    <property type="nucleotide sequence ID" value="NZ_POTW01000007.1"/>
</dbReference>
<dbReference type="Gene3D" id="2.60.120.280">
    <property type="entry name" value="Regulatory protein AraC"/>
    <property type="match status" value="1"/>
</dbReference>
<proteinExistence type="predicted"/>
<dbReference type="Pfam" id="PF02311">
    <property type="entry name" value="AraC_binding"/>
    <property type="match status" value="1"/>
</dbReference>
<evidence type="ECO:0000256" key="1">
    <source>
        <dbReference type="ARBA" id="ARBA00022490"/>
    </source>
</evidence>
<reference evidence="7 8" key="1">
    <citation type="submission" date="2018-01" db="EMBL/GenBank/DDBJ databases">
        <title>Draft genome sequence of Jiangella sp. GTF31.</title>
        <authorList>
            <person name="Sahin N."/>
            <person name="Ay H."/>
            <person name="Saygin H."/>
        </authorList>
    </citation>
    <scope>NUCLEOTIDE SEQUENCE [LARGE SCALE GENOMIC DNA]</scope>
    <source>
        <strain evidence="7 8">GTF31</strain>
    </source>
</reference>
<evidence type="ECO:0000313" key="7">
    <source>
        <dbReference type="EMBL" id="PZF85610.1"/>
    </source>
</evidence>
<keyword evidence="1" id="KW-0963">Cytoplasm</keyword>
<evidence type="ECO:0000313" key="8">
    <source>
        <dbReference type="Proteomes" id="UP000248764"/>
    </source>
</evidence>
<dbReference type="EMBL" id="POTW01000007">
    <property type="protein sequence ID" value="PZF85610.1"/>
    <property type="molecule type" value="Genomic_DNA"/>
</dbReference>
<keyword evidence="8" id="KW-1185">Reference proteome</keyword>
<dbReference type="InterPro" id="IPR050204">
    <property type="entry name" value="AraC_XylS_family_regulators"/>
</dbReference>
<dbReference type="AlphaFoldDB" id="A0A2W2BK20"/>
<dbReference type="InterPro" id="IPR009057">
    <property type="entry name" value="Homeodomain-like_sf"/>
</dbReference>
<dbReference type="InterPro" id="IPR018060">
    <property type="entry name" value="HTH_AraC"/>
</dbReference>
<dbReference type="Proteomes" id="UP000248764">
    <property type="component" value="Unassembled WGS sequence"/>
</dbReference>
<dbReference type="InterPro" id="IPR037923">
    <property type="entry name" value="HTH-like"/>
</dbReference>
<protein>
    <submittedName>
        <fullName evidence="7">AraC family transcriptional regulator</fullName>
    </submittedName>
</protein>
<dbReference type="SUPFAM" id="SSF46689">
    <property type="entry name" value="Homeodomain-like"/>
    <property type="match status" value="2"/>
</dbReference>
<dbReference type="SUPFAM" id="SSF51215">
    <property type="entry name" value="Regulatory protein AraC"/>
    <property type="match status" value="1"/>
</dbReference>
<keyword evidence="3" id="KW-0238">DNA-binding</keyword>
<evidence type="ECO:0000256" key="4">
    <source>
        <dbReference type="ARBA" id="ARBA00023159"/>
    </source>
</evidence>
<dbReference type="PANTHER" id="PTHR46796:SF13">
    <property type="entry name" value="HTH-TYPE TRANSCRIPTIONAL ACTIVATOR RHAS"/>
    <property type="match status" value="1"/>
</dbReference>
<keyword evidence="2" id="KW-0805">Transcription regulation</keyword>
<keyword evidence="5" id="KW-0804">Transcription</keyword>